<dbReference type="EMBL" id="VFLP01000132">
    <property type="protein sequence ID" value="TRX87731.1"/>
    <property type="molecule type" value="Genomic_DNA"/>
</dbReference>
<sequence>MHLLDTTTYELRSGSQITFRQEGYAVLSHRWVGQEITYDQLKDEIEGLRLNTALARTPQLDKIRRATETARNLGIKWIWIDSCCINRANAIEETESINSMLKWYSDAKICITYLDDVQNHEHYGEALSPKCLGSLERDSPSIWFSRGWTLQELLSPQDIRFYDKDWNFIGTKMTLAGVLEEITGIDKCYLTREKHFETACITTKMSWMAGRTTTRVEDIAYSMLGILNINMTTQYGEGLRAFNRLQQALLSTSGDESHFSWKMPDRNTRSRFIYGVDQYIVWEADEWSLLGPSPDWFKDSGNMTAEHPPHIGRRLKASDMTQDGLFRPNSPACIVRAWGGLVILLGAVVLVRACVAVKTGSVSTRKREGKRL</sequence>
<protein>
    <recommendedName>
        <fullName evidence="2">Heterokaryon incompatibility domain-containing protein</fullName>
    </recommendedName>
</protein>
<keyword evidence="1" id="KW-0812">Transmembrane</keyword>
<organism evidence="3 4">
    <name type="scientific">Xylaria flabelliformis</name>
    <dbReference type="NCBI Taxonomy" id="2512241"/>
    <lineage>
        <taxon>Eukaryota</taxon>
        <taxon>Fungi</taxon>
        <taxon>Dikarya</taxon>
        <taxon>Ascomycota</taxon>
        <taxon>Pezizomycotina</taxon>
        <taxon>Sordariomycetes</taxon>
        <taxon>Xylariomycetidae</taxon>
        <taxon>Xylariales</taxon>
        <taxon>Xylariaceae</taxon>
        <taxon>Xylaria</taxon>
    </lineage>
</organism>
<accession>A0A553HIF6</accession>
<evidence type="ECO:0000256" key="1">
    <source>
        <dbReference type="SAM" id="Phobius"/>
    </source>
</evidence>
<keyword evidence="1" id="KW-1133">Transmembrane helix</keyword>
<dbReference type="STRING" id="2512241.A0A553HIF6"/>
<comment type="caution">
    <text evidence="3">The sequence shown here is derived from an EMBL/GenBank/DDBJ whole genome shotgun (WGS) entry which is preliminary data.</text>
</comment>
<keyword evidence="1" id="KW-0472">Membrane</keyword>
<dbReference type="PANTHER" id="PTHR10622:SF10">
    <property type="entry name" value="HET DOMAIN-CONTAINING PROTEIN"/>
    <property type="match status" value="1"/>
</dbReference>
<evidence type="ECO:0000313" key="4">
    <source>
        <dbReference type="Proteomes" id="UP000319160"/>
    </source>
</evidence>
<reference evidence="4" key="1">
    <citation type="submission" date="2019-06" db="EMBL/GenBank/DDBJ databases">
        <title>Draft genome sequence of the griseofulvin-producing fungus Xylaria cubensis strain G536.</title>
        <authorList>
            <person name="Mead M.E."/>
            <person name="Raja H.A."/>
            <person name="Steenwyk J.L."/>
            <person name="Knowles S.L."/>
            <person name="Oberlies N.H."/>
            <person name="Rokas A."/>
        </authorList>
    </citation>
    <scope>NUCLEOTIDE SEQUENCE [LARGE SCALE GENOMIC DNA]</scope>
    <source>
        <strain evidence="4">G536</strain>
    </source>
</reference>
<dbReference type="InterPro" id="IPR010730">
    <property type="entry name" value="HET"/>
</dbReference>
<gene>
    <name evidence="3" type="ORF">FHL15_011381</name>
</gene>
<dbReference type="OrthoDB" id="20872at2759"/>
<proteinExistence type="predicted"/>
<feature type="transmembrane region" description="Helical" evidence="1">
    <location>
        <begin position="337"/>
        <end position="357"/>
    </location>
</feature>
<feature type="domain" description="Heterokaryon incompatibility" evidence="2">
    <location>
        <begin position="24"/>
        <end position="121"/>
    </location>
</feature>
<dbReference type="PANTHER" id="PTHR10622">
    <property type="entry name" value="HET DOMAIN-CONTAINING PROTEIN"/>
    <property type="match status" value="1"/>
</dbReference>
<dbReference type="AlphaFoldDB" id="A0A553HIF6"/>
<keyword evidence="4" id="KW-1185">Reference proteome</keyword>
<dbReference type="Proteomes" id="UP000319160">
    <property type="component" value="Unassembled WGS sequence"/>
</dbReference>
<evidence type="ECO:0000259" key="2">
    <source>
        <dbReference type="Pfam" id="PF06985"/>
    </source>
</evidence>
<dbReference type="Pfam" id="PF06985">
    <property type="entry name" value="HET"/>
    <property type="match status" value="1"/>
</dbReference>
<evidence type="ECO:0000313" key="3">
    <source>
        <dbReference type="EMBL" id="TRX87731.1"/>
    </source>
</evidence>
<name>A0A553HIF6_9PEZI</name>